<reference evidence="5" key="1">
    <citation type="submission" date="2021-03" db="EMBL/GenBank/DDBJ databases">
        <title>Whole genome sequence of Lactobacillus gasseri HL75.</title>
        <authorList>
            <person name="Kim J.-M."/>
            <person name="Chung S.H."/>
            <person name="Kim J.-S."/>
        </authorList>
    </citation>
    <scope>NUCLEOTIDE SEQUENCE</scope>
    <source>
        <strain evidence="5">HL75</strain>
    </source>
</reference>
<accession>A0A8A4UZR1</accession>
<dbReference type="AlphaFoldDB" id="A0A8A4UZR1"/>
<dbReference type="Pfam" id="PF02311">
    <property type="entry name" value="AraC_binding"/>
    <property type="match status" value="1"/>
</dbReference>
<gene>
    <name evidence="5" type="ORF">J3E67_000907</name>
</gene>
<dbReference type="InterPro" id="IPR009057">
    <property type="entry name" value="Homeodomain-like_sf"/>
</dbReference>
<keyword evidence="3" id="KW-0804">Transcription</keyword>
<feature type="domain" description="HTH araC/xylS-type" evidence="4">
    <location>
        <begin position="269"/>
        <end position="366"/>
    </location>
</feature>
<evidence type="ECO:0000256" key="3">
    <source>
        <dbReference type="ARBA" id="ARBA00023163"/>
    </source>
</evidence>
<evidence type="ECO:0000313" key="5">
    <source>
        <dbReference type="EMBL" id="QTD66568.1"/>
    </source>
</evidence>
<dbReference type="PROSITE" id="PS01124">
    <property type="entry name" value="HTH_ARAC_FAMILY_2"/>
    <property type="match status" value="1"/>
</dbReference>
<protein>
    <submittedName>
        <fullName evidence="5">AraC family transcriptional regulator</fullName>
    </submittedName>
</protein>
<name>A0A8A4UZR1_LACGS</name>
<evidence type="ECO:0000256" key="1">
    <source>
        <dbReference type="ARBA" id="ARBA00023015"/>
    </source>
</evidence>
<dbReference type="SMART" id="SM00342">
    <property type="entry name" value="HTH_ARAC"/>
    <property type="match status" value="1"/>
</dbReference>
<dbReference type="PROSITE" id="PS00041">
    <property type="entry name" value="HTH_ARAC_FAMILY_1"/>
    <property type="match status" value="1"/>
</dbReference>
<keyword evidence="1" id="KW-0805">Transcription regulation</keyword>
<dbReference type="GO" id="GO:0003700">
    <property type="term" value="F:DNA-binding transcription factor activity"/>
    <property type="evidence" value="ECO:0007669"/>
    <property type="project" value="InterPro"/>
</dbReference>
<dbReference type="Gene3D" id="1.10.10.60">
    <property type="entry name" value="Homeodomain-like"/>
    <property type="match status" value="1"/>
</dbReference>
<sequence length="370" mass="43393">MSEKIYMAYNKIQDYLNSYFAKHKIEASMFDAIHYLYNQRDFSYESTELNWPEEKCSNLDDLYRVLKHISIEITPIIRNSTANRLIKNVSEHSFFNKSQDANILLQFQHDKNQLHKHDYFEINLVLKGMMIATLNEEKRILKKGDFLIISPNTIHQINVESDSIVVCITIRKSTFDKAFFSLIQNDDPISNFFKYNLYSAKQNYLLFSIDINYQLLETIQNIFIQAYSTSSQANIICCSYISILLSYGLQGLTTSTLSAQGNTLTNKITTILNWIKQDSATIELNQIAKKLGYDKAYLGKLIIKNTNHSFNYLRNYYRIHNSCQLLQFTDYSIEKISIKTGYSSPNHYERCFRQLMKTTPTKYRLNKEYN</sequence>
<dbReference type="SUPFAM" id="SSF46689">
    <property type="entry name" value="Homeodomain-like"/>
    <property type="match status" value="1"/>
</dbReference>
<evidence type="ECO:0000313" key="6">
    <source>
        <dbReference type="Proteomes" id="UP000663932"/>
    </source>
</evidence>
<dbReference type="Pfam" id="PF12833">
    <property type="entry name" value="HTH_18"/>
    <property type="match status" value="1"/>
</dbReference>
<dbReference type="SUPFAM" id="SSF51182">
    <property type="entry name" value="RmlC-like cupins"/>
    <property type="match status" value="1"/>
</dbReference>
<dbReference type="InterPro" id="IPR011051">
    <property type="entry name" value="RmlC_Cupin_sf"/>
</dbReference>
<dbReference type="RefSeq" id="WP_144231218.1">
    <property type="nucleotide sequence ID" value="NZ_CABHMU010000001.1"/>
</dbReference>
<dbReference type="Gene3D" id="2.60.120.10">
    <property type="entry name" value="Jelly Rolls"/>
    <property type="match status" value="1"/>
</dbReference>
<organism evidence="5 6">
    <name type="scientific">Lactobacillus gasseri</name>
    <dbReference type="NCBI Taxonomy" id="1596"/>
    <lineage>
        <taxon>Bacteria</taxon>
        <taxon>Bacillati</taxon>
        <taxon>Bacillota</taxon>
        <taxon>Bacilli</taxon>
        <taxon>Lactobacillales</taxon>
        <taxon>Lactobacillaceae</taxon>
        <taxon>Lactobacillus</taxon>
    </lineage>
</organism>
<dbReference type="PANTHER" id="PTHR43280">
    <property type="entry name" value="ARAC-FAMILY TRANSCRIPTIONAL REGULATOR"/>
    <property type="match status" value="1"/>
</dbReference>
<evidence type="ECO:0000256" key="2">
    <source>
        <dbReference type="ARBA" id="ARBA00023125"/>
    </source>
</evidence>
<dbReference type="InterPro" id="IPR014710">
    <property type="entry name" value="RmlC-like_jellyroll"/>
</dbReference>
<proteinExistence type="predicted"/>
<dbReference type="GO" id="GO:0043565">
    <property type="term" value="F:sequence-specific DNA binding"/>
    <property type="evidence" value="ECO:0007669"/>
    <property type="project" value="InterPro"/>
</dbReference>
<dbReference type="EMBL" id="CP071801">
    <property type="protein sequence ID" value="QTD66568.1"/>
    <property type="molecule type" value="Genomic_DNA"/>
</dbReference>
<evidence type="ECO:0000259" key="4">
    <source>
        <dbReference type="PROSITE" id="PS01124"/>
    </source>
</evidence>
<dbReference type="Proteomes" id="UP000663932">
    <property type="component" value="Chromosome"/>
</dbReference>
<keyword evidence="2" id="KW-0238">DNA-binding</keyword>
<dbReference type="PANTHER" id="PTHR43280:SF2">
    <property type="entry name" value="HTH-TYPE TRANSCRIPTIONAL REGULATOR EXSA"/>
    <property type="match status" value="1"/>
</dbReference>
<dbReference type="InterPro" id="IPR003313">
    <property type="entry name" value="AraC-bd"/>
</dbReference>
<dbReference type="InterPro" id="IPR018062">
    <property type="entry name" value="HTH_AraC-typ_CS"/>
</dbReference>
<dbReference type="InterPro" id="IPR018060">
    <property type="entry name" value="HTH_AraC"/>
</dbReference>